<gene>
    <name evidence="9" type="ORF">Amon01_000323100</name>
</gene>
<keyword evidence="5 8" id="KW-1133">Transmembrane helix</keyword>
<reference evidence="9" key="1">
    <citation type="submission" date="2023-04" db="EMBL/GenBank/DDBJ databases">
        <title>Ambrosiozyma monospora NBRC 1965.</title>
        <authorList>
            <person name="Ichikawa N."/>
            <person name="Sato H."/>
            <person name="Tonouchi N."/>
        </authorList>
    </citation>
    <scope>NUCLEOTIDE SEQUENCE</scope>
    <source>
        <strain evidence="9">NBRC 1965</strain>
    </source>
</reference>
<dbReference type="GO" id="GO:0033573">
    <property type="term" value="C:high-affinity iron permease complex"/>
    <property type="evidence" value="ECO:0007669"/>
    <property type="project" value="InterPro"/>
</dbReference>
<evidence type="ECO:0000256" key="8">
    <source>
        <dbReference type="SAM" id="Phobius"/>
    </source>
</evidence>
<evidence type="ECO:0000256" key="3">
    <source>
        <dbReference type="ARBA" id="ARBA00022496"/>
    </source>
</evidence>
<dbReference type="PANTHER" id="PTHR31632">
    <property type="entry name" value="IRON TRANSPORTER FTH1"/>
    <property type="match status" value="1"/>
</dbReference>
<feature type="transmembrane region" description="Helical" evidence="8">
    <location>
        <begin position="292"/>
        <end position="311"/>
    </location>
</feature>
<evidence type="ECO:0000256" key="2">
    <source>
        <dbReference type="ARBA" id="ARBA00008333"/>
    </source>
</evidence>
<evidence type="ECO:0000313" key="9">
    <source>
        <dbReference type="EMBL" id="GMG26185.1"/>
    </source>
</evidence>
<evidence type="ECO:0000256" key="7">
    <source>
        <dbReference type="SAM" id="MobiDB-lite"/>
    </source>
</evidence>
<feature type="transmembrane region" description="Helical" evidence="8">
    <location>
        <begin position="6"/>
        <end position="30"/>
    </location>
</feature>
<accession>A0A9W7DEM5</accession>
<comment type="caution">
    <text evidence="9">The sequence shown here is derived from an EMBL/GenBank/DDBJ whole genome shotgun (WGS) entry which is preliminary data.</text>
</comment>
<organism evidence="9 10">
    <name type="scientific">Ambrosiozyma monospora</name>
    <name type="common">Yeast</name>
    <name type="synonym">Endomycopsis monosporus</name>
    <dbReference type="NCBI Taxonomy" id="43982"/>
    <lineage>
        <taxon>Eukaryota</taxon>
        <taxon>Fungi</taxon>
        <taxon>Dikarya</taxon>
        <taxon>Ascomycota</taxon>
        <taxon>Saccharomycotina</taxon>
        <taxon>Pichiomycetes</taxon>
        <taxon>Pichiales</taxon>
        <taxon>Pichiaceae</taxon>
        <taxon>Ambrosiozyma</taxon>
    </lineage>
</organism>
<evidence type="ECO:0000256" key="4">
    <source>
        <dbReference type="ARBA" id="ARBA00022692"/>
    </source>
</evidence>
<feature type="transmembrane region" description="Helical" evidence="8">
    <location>
        <begin position="178"/>
        <end position="198"/>
    </location>
</feature>
<dbReference type="AlphaFoldDB" id="A0A9W7DEM5"/>
<evidence type="ECO:0000313" key="10">
    <source>
        <dbReference type="Proteomes" id="UP001165063"/>
    </source>
</evidence>
<feature type="compositionally biased region" description="Basic and acidic residues" evidence="7">
    <location>
        <begin position="362"/>
        <end position="371"/>
    </location>
</feature>
<evidence type="ECO:0000256" key="6">
    <source>
        <dbReference type="ARBA" id="ARBA00023136"/>
    </source>
</evidence>
<sequence length="387" mass="43209">MADVFIVQIFFIVFRETLEAVIVVAVLLAFVKQSIGKNHPKLYKTLLKQIWIGAFLGVFICLVIGCAFIGAFYSLGKNIWGKSEELWEGIFCIIATVLITVMGIAMLRINKMQAKWRVKIARSLIQPPATRRERFKIGYLLKKYALFVLPFVTTLREGLEAVVFVGGVGITGHSARGFPLPVVCGLIAGIAVGTFMYYGGSAVSLQIFLCISTAILYLIAAGLFSRGIWFFETNTFNKKTGGDASENGSGPGSYDISKSVWHVNCCNPETDNGWDVFNALLGWQNSATYGSVISYNVYWLFLIIVMALIMFEEKKGHLPFCKNLKMRQLNPMYHIKGKKNNELNEAEQAALFKKAESNLNRRAEEMEKEEAAQQATQHEMNAIPAQH</sequence>
<keyword evidence="3" id="KW-0813">Transport</keyword>
<feature type="transmembrane region" description="Helical" evidence="8">
    <location>
        <begin position="144"/>
        <end position="166"/>
    </location>
</feature>
<keyword evidence="6 8" id="KW-0472">Membrane</keyword>
<dbReference type="GO" id="GO:0015093">
    <property type="term" value="F:ferrous iron transmembrane transporter activity"/>
    <property type="evidence" value="ECO:0007669"/>
    <property type="project" value="TreeGrafter"/>
</dbReference>
<name>A0A9W7DEM5_AMBMO</name>
<evidence type="ECO:0000256" key="1">
    <source>
        <dbReference type="ARBA" id="ARBA00004141"/>
    </source>
</evidence>
<protein>
    <submittedName>
        <fullName evidence="9">Unnamed protein product</fullName>
    </submittedName>
</protein>
<feature type="transmembrane region" description="Helical" evidence="8">
    <location>
        <begin position="205"/>
        <end position="229"/>
    </location>
</feature>
<feature type="region of interest" description="Disordered" evidence="7">
    <location>
        <begin position="362"/>
        <end position="387"/>
    </location>
</feature>
<dbReference type="EMBL" id="BSXU01001326">
    <property type="protein sequence ID" value="GMG26185.1"/>
    <property type="molecule type" value="Genomic_DNA"/>
</dbReference>
<feature type="transmembrane region" description="Helical" evidence="8">
    <location>
        <begin position="86"/>
        <end position="107"/>
    </location>
</feature>
<feature type="transmembrane region" description="Helical" evidence="8">
    <location>
        <begin position="50"/>
        <end position="74"/>
    </location>
</feature>
<dbReference type="Proteomes" id="UP001165063">
    <property type="component" value="Unassembled WGS sequence"/>
</dbReference>
<dbReference type="PANTHER" id="PTHR31632:SF2">
    <property type="entry name" value="PLASMA MEMBRANE IRON PERMEASE"/>
    <property type="match status" value="1"/>
</dbReference>
<keyword evidence="4 8" id="KW-0812">Transmembrane</keyword>
<comment type="subcellular location">
    <subcellularLocation>
        <location evidence="1">Membrane</location>
        <topology evidence="1">Multi-pass membrane protein</topology>
    </subcellularLocation>
</comment>
<dbReference type="Pfam" id="PF03239">
    <property type="entry name" value="FTR1"/>
    <property type="match status" value="1"/>
</dbReference>
<keyword evidence="3" id="KW-0410">Iron transport</keyword>
<keyword evidence="10" id="KW-1185">Reference proteome</keyword>
<dbReference type="InterPro" id="IPR004923">
    <property type="entry name" value="FTR1/Fip1/EfeU"/>
</dbReference>
<keyword evidence="3" id="KW-0406">Ion transport</keyword>
<evidence type="ECO:0000256" key="5">
    <source>
        <dbReference type="ARBA" id="ARBA00022989"/>
    </source>
</evidence>
<dbReference type="OrthoDB" id="4364at2759"/>
<comment type="similarity">
    <text evidence="2">Belongs to the oxidase-dependent Fe transporter (OFeT) (TC 9.A.10.1) family.</text>
</comment>
<proteinExistence type="inferred from homology"/>
<keyword evidence="3" id="KW-0408">Iron</keyword>